<evidence type="ECO:0000256" key="1">
    <source>
        <dbReference type="SAM" id="MobiDB-lite"/>
    </source>
</evidence>
<feature type="region of interest" description="Disordered" evidence="1">
    <location>
        <begin position="169"/>
        <end position="308"/>
    </location>
</feature>
<keyword evidence="3" id="KW-1185">Reference proteome</keyword>
<dbReference type="OrthoDB" id="5334357at2759"/>
<feature type="compositionally biased region" description="Polar residues" evidence="1">
    <location>
        <begin position="182"/>
        <end position="197"/>
    </location>
</feature>
<proteinExistence type="predicted"/>
<evidence type="ECO:0000313" key="2">
    <source>
        <dbReference type="EMBL" id="TGZ82229.1"/>
    </source>
</evidence>
<organism evidence="2 3">
    <name type="scientific">Ascodesmis nigricans</name>
    <dbReference type="NCBI Taxonomy" id="341454"/>
    <lineage>
        <taxon>Eukaryota</taxon>
        <taxon>Fungi</taxon>
        <taxon>Dikarya</taxon>
        <taxon>Ascomycota</taxon>
        <taxon>Pezizomycotina</taxon>
        <taxon>Pezizomycetes</taxon>
        <taxon>Pezizales</taxon>
        <taxon>Ascodesmidaceae</taxon>
        <taxon>Ascodesmis</taxon>
    </lineage>
</organism>
<accession>A0A4S2MZJ0</accession>
<gene>
    <name evidence="2" type="ORF">EX30DRAFT_363311</name>
</gene>
<reference evidence="2 3" key="1">
    <citation type="submission" date="2019-04" db="EMBL/GenBank/DDBJ databases">
        <title>Comparative genomics and transcriptomics to analyze fruiting body development in filamentous ascomycetes.</title>
        <authorList>
            <consortium name="DOE Joint Genome Institute"/>
            <person name="Lutkenhaus R."/>
            <person name="Traeger S."/>
            <person name="Breuer J."/>
            <person name="Kuo A."/>
            <person name="Lipzen A."/>
            <person name="Pangilinan J."/>
            <person name="Dilworth D."/>
            <person name="Sandor L."/>
            <person name="Poggeler S."/>
            <person name="Barry K."/>
            <person name="Grigoriev I.V."/>
            <person name="Nowrousian M."/>
        </authorList>
    </citation>
    <scope>NUCLEOTIDE SEQUENCE [LARGE SCALE GENOMIC DNA]</scope>
    <source>
        <strain evidence="2 3">CBS 389.68</strain>
    </source>
</reference>
<name>A0A4S2MZJ0_9PEZI</name>
<dbReference type="EMBL" id="ML220116">
    <property type="protein sequence ID" value="TGZ82229.1"/>
    <property type="molecule type" value="Genomic_DNA"/>
</dbReference>
<feature type="compositionally biased region" description="Polar residues" evidence="1">
    <location>
        <begin position="208"/>
        <end position="227"/>
    </location>
</feature>
<protein>
    <submittedName>
        <fullName evidence="2">Uncharacterized protein</fullName>
    </submittedName>
</protein>
<dbReference type="InParanoid" id="A0A4S2MZJ0"/>
<dbReference type="Proteomes" id="UP000298138">
    <property type="component" value="Unassembled WGS sequence"/>
</dbReference>
<sequence length="796" mass="88250">MEPCGQSHDPCTCSPPVSNAVKEFELAMQKAIGSPFCSPGKSTKPQLRLSIVSPVTPATSHGKISFLPSLPNPSPAFRIADGILAARSSVNSQPSNPIEQSVSFSGWETINTDQGTFIVARKLKENEQLAETTSPKVSLPVAVKKSIPVRKVSTGRLTPSLKVRPTFKGAENERKLPPLRFSSGQSPVRSSRTSGILPSSKFKLGLKNVSSRNSPVTSSKVGPSTPRSRTRSEPGTPRSATVNPSKLRSPLKSKIPVPTVTVSSHDPEESPRSESPEVADQQPDDRLSSASEEHEEGQVSPLSTESTQSYVVIMSPTNTSKDSVVTIPTTVNTTSTHTTSAKSNSSLSTSAHISSVDTTSASATDNSPSLPVVAVEETQAEAKGTFLPSLDAISLARMETLHALGYHDPMFQSEKSFLKDAPELLERLESRSFQDDCHYELAALKRKELSERMRVVNNIYRNAKRTKAAENEMMCITGWGESLLKEVSQIEDGHIKYHKSWVRHVVDWLWGIENIKQGRYNIPPEIHELADDHPLFNLKATVNELMRQGFNGKEKDVILLWGDIRGVPLVASACGKAILHEYITRLTRWDGGKLENQEVQERRMHYFCLRHYNHWKAAVSHYNLALKMMNLLIVFHDLWGMHVDGMTIQEKNDYGHLRDNLYDFACLFERPNGADKKDATWIGNECFHCFCQTATNPIDKDRSKSLWYWLLLLSSVIGYGSYHAALLQLMTAGKSPEYINSLLDSTYYSRHYSMMIAVKRISAAVRKQAKVDSLIRPLGIISNKYVNVGPIPLKSS</sequence>
<dbReference type="AlphaFoldDB" id="A0A4S2MZJ0"/>
<evidence type="ECO:0000313" key="3">
    <source>
        <dbReference type="Proteomes" id="UP000298138"/>
    </source>
</evidence>
<feature type="compositionally biased region" description="Basic and acidic residues" evidence="1">
    <location>
        <begin position="265"/>
        <end position="275"/>
    </location>
</feature>